<dbReference type="PANTHER" id="PTHR43877">
    <property type="entry name" value="AMINOALKYLPHOSPHONATE N-ACETYLTRANSFERASE-RELATED-RELATED"/>
    <property type="match status" value="1"/>
</dbReference>
<proteinExistence type="predicted"/>
<dbReference type="InterPro" id="IPR050832">
    <property type="entry name" value="Bact_Acetyltransf"/>
</dbReference>
<dbReference type="CDD" id="cd04301">
    <property type="entry name" value="NAT_SF"/>
    <property type="match status" value="1"/>
</dbReference>
<evidence type="ECO:0000259" key="3">
    <source>
        <dbReference type="PROSITE" id="PS51186"/>
    </source>
</evidence>
<reference evidence="4 5" key="1">
    <citation type="journal article" date="2014" name="Genome Announc.">
        <title>Complete Genome Sequences of Fish Pathogenic Weissella ceti Strains WS74 and WS105.</title>
        <authorList>
            <person name="Figueiredo H.C."/>
            <person name="Leal C.A."/>
            <person name="Dorella F.A."/>
            <person name="Carvalho A.F."/>
            <person name="Soares S.C."/>
            <person name="Pereira F.L."/>
            <person name="Azevedo V.A."/>
        </authorList>
    </citation>
    <scope>NUCLEOTIDE SEQUENCE [LARGE SCALE GENOMIC DNA]</scope>
    <source>
        <strain evidence="4 5">WS74</strain>
    </source>
</reference>
<reference evidence="5" key="2">
    <citation type="submission" date="2014-08" db="EMBL/GenBank/DDBJ databases">
        <title>Complete genome of Weissella ceti strain WS74 isolated from diseased rainbow trout in Brazil.</title>
        <authorList>
            <person name="Figueiredo H.C.P."/>
            <person name="Leal C.A.G."/>
            <person name="Pereira F.L."/>
            <person name="Soares S.C."/>
            <person name="Dorella F.A."/>
            <person name="Carvalho A.F."/>
            <person name="Azevedo V.A.C."/>
        </authorList>
    </citation>
    <scope>NUCLEOTIDE SEQUENCE [LARGE SCALE GENOMIC DNA]</scope>
    <source>
        <strain evidence="5">WS74</strain>
    </source>
</reference>
<dbReference type="Proteomes" id="UP000029079">
    <property type="component" value="Chromosome"/>
</dbReference>
<keyword evidence="1 4" id="KW-0808">Transferase</keyword>
<dbReference type="KEGG" id="wct:WS74_1169"/>
<dbReference type="SUPFAM" id="SSF55729">
    <property type="entry name" value="Acyl-CoA N-acyltransferases (Nat)"/>
    <property type="match status" value="1"/>
</dbReference>
<name>A0A075U0H4_9LACO</name>
<dbReference type="KEGG" id="wce:WS08_1101"/>
<evidence type="ECO:0000313" key="5">
    <source>
        <dbReference type="Proteomes" id="UP000029079"/>
    </source>
</evidence>
<evidence type="ECO:0000313" key="4">
    <source>
        <dbReference type="EMBL" id="AIM63419.1"/>
    </source>
</evidence>
<dbReference type="KEGG" id="wci:WS105_1164"/>
<dbReference type="InterPro" id="IPR000182">
    <property type="entry name" value="GNAT_dom"/>
</dbReference>
<feature type="domain" description="N-acetyltransferase" evidence="3">
    <location>
        <begin position="34"/>
        <end position="187"/>
    </location>
</feature>
<dbReference type="GO" id="GO:0016747">
    <property type="term" value="F:acyltransferase activity, transferring groups other than amino-acyl groups"/>
    <property type="evidence" value="ECO:0007669"/>
    <property type="project" value="InterPro"/>
</dbReference>
<dbReference type="OrthoDB" id="9794566at2"/>
<organism evidence="4 5">
    <name type="scientific">Weissella ceti</name>
    <dbReference type="NCBI Taxonomy" id="759620"/>
    <lineage>
        <taxon>Bacteria</taxon>
        <taxon>Bacillati</taxon>
        <taxon>Bacillota</taxon>
        <taxon>Bacilli</taxon>
        <taxon>Lactobacillales</taxon>
        <taxon>Lactobacillaceae</taxon>
        <taxon>Weissella</taxon>
    </lineage>
</organism>
<gene>
    <name evidence="4" type="ORF">WS74_1169</name>
</gene>
<dbReference type="Pfam" id="PF00583">
    <property type="entry name" value="Acetyltransf_1"/>
    <property type="match status" value="1"/>
</dbReference>
<dbReference type="AlphaFoldDB" id="A0A075U0H4"/>
<dbReference type="EMBL" id="CP009223">
    <property type="protein sequence ID" value="AIM63419.1"/>
    <property type="molecule type" value="Genomic_DNA"/>
</dbReference>
<dbReference type="Gene3D" id="3.40.630.30">
    <property type="match status" value="1"/>
</dbReference>
<keyword evidence="2" id="KW-0012">Acyltransferase</keyword>
<evidence type="ECO:0000256" key="1">
    <source>
        <dbReference type="ARBA" id="ARBA00022679"/>
    </source>
</evidence>
<keyword evidence="5" id="KW-1185">Reference proteome</keyword>
<accession>A0A075U0H4</accession>
<sequence>MWNAFKRWLDARRQSVVYEEIDTTQEIEVNGFSFLMMSADFEDVDDLAALEQIVYGEPLAWTADVFRDDLQNNLDRQYMILRQPETNSLVGYLGIALSTQDNQVHVTSITIAPHWQGRAVGTFLMTYMMMWAQQEGFEQIYLEVRAADEDAQRFYRRLGFEKVNELPDYYGENDDAHQMVYVSNQYQGDYV</sequence>
<dbReference type="PATRIC" id="fig|759620.7.peg.1124"/>
<dbReference type="RefSeq" id="WP_009765045.1">
    <property type="nucleotide sequence ID" value="NZ_CP009223.1"/>
</dbReference>
<dbReference type="InterPro" id="IPR016181">
    <property type="entry name" value="Acyl_CoA_acyltransferase"/>
</dbReference>
<protein>
    <submittedName>
        <fullName evidence="4">Ribosomal-protein-alanine N-acetyltransferase</fullName>
    </submittedName>
</protein>
<dbReference type="PROSITE" id="PS51186">
    <property type="entry name" value="GNAT"/>
    <property type="match status" value="1"/>
</dbReference>
<dbReference type="STRING" id="759620.WS105_1164"/>
<evidence type="ECO:0000256" key="2">
    <source>
        <dbReference type="ARBA" id="ARBA00023315"/>
    </source>
</evidence>